<dbReference type="SUPFAM" id="SSF55729">
    <property type="entry name" value="Acyl-CoA N-acyltransferases (Nat)"/>
    <property type="match status" value="1"/>
</dbReference>
<protein>
    <submittedName>
        <fullName evidence="2">Ribosomal-protein-S5-alanine N-acetyltransferase</fullName>
    </submittedName>
</protein>
<dbReference type="PROSITE" id="PS51186">
    <property type="entry name" value="GNAT"/>
    <property type="match status" value="1"/>
</dbReference>
<dbReference type="InterPro" id="IPR000182">
    <property type="entry name" value="GNAT_dom"/>
</dbReference>
<dbReference type="GeneID" id="24789224"/>
<evidence type="ECO:0000259" key="1">
    <source>
        <dbReference type="PROSITE" id="PS51186"/>
    </source>
</evidence>
<evidence type="ECO:0000313" key="2">
    <source>
        <dbReference type="EMBL" id="AKB82256.1"/>
    </source>
</evidence>
<dbReference type="PANTHER" id="PTHR43792">
    <property type="entry name" value="GNAT FAMILY, PUTATIVE (AFU_ORTHOLOGUE AFUA_3G00765)-RELATED-RELATED"/>
    <property type="match status" value="1"/>
</dbReference>
<dbReference type="Pfam" id="PF13302">
    <property type="entry name" value="Acetyltransf_3"/>
    <property type="match status" value="1"/>
</dbReference>
<evidence type="ECO:0000313" key="3">
    <source>
        <dbReference type="Proteomes" id="UP000033066"/>
    </source>
</evidence>
<keyword evidence="3" id="KW-1185">Reference proteome</keyword>
<dbReference type="PANTHER" id="PTHR43792:SF1">
    <property type="entry name" value="N-ACETYLTRANSFERASE DOMAIN-CONTAINING PROTEIN"/>
    <property type="match status" value="1"/>
</dbReference>
<dbReference type="RefSeq" id="WP_230627995.1">
    <property type="nucleotide sequence ID" value="NZ_CP009517.1"/>
</dbReference>
<feature type="domain" description="N-acetyltransferase" evidence="1">
    <location>
        <begin position="9"/>
        <end position="175"/>
    </location>
</feature>
<dbReference type="Gene3D" id="3.40.630.30">
    <property type="match status" value="1"/>
</dbReference>
<name>A0A0E3SKF3_METBA</name>
<dbReference type="AlphaFoldDB" id="A0A0E3SKF3"/>
<dbReference type="STRING" id="1434107.MSBR3_1678"/>
<sequence length="179" mass="21344">MREIETDRVMIRKFTPADWKDLYDYLSDASVVKFEPYDTFTEAQCKLEAIKRSNQESFLAVCLKNTDKLIGNIYIEQQYPKKYSTWELGYVFNSRYQGYGYATESCKAVLNYAFKNLQARRVIAMCNPQNKASWKLLERLHFRKEGHLLKNIYFKSDEQGNPIWQDTYEYAILFDEWLS</sequence>
<dbReference type="Proteomes" id="UP000033066">
    <property type="component" value="Chromosome"/>
</dbReference>
<reference evidence="2" key="1">
    <citation type="submission" date="2014-07" db="EMBL/GenBank/DDBJ databases">
        <title>Methanogenic archaea and the global carbon cycle.</title>
        <authorList>
            <person name="Henriksen J.R."/>
            <person name="Luke J."/>
            <person name="Reinhart S."/>
            <person name="Benedict M.N."/>
            <person name="Youngblut N.D."/>
            <person name="Metcalf M.E."/>
            <person name="Whitaker R.J."/>
            <person name="Metcalf W.W."/>
        </authorList>
    </citation>
    <scope>NUCLEOTIDE SEQUENCE [LARGE SCALE GENOMIC DNA]</scope>
    <source>
        <strain evidence="2">3</strain>
    </source>
</reference>
<dbReference type="GO" id="GO:0016747">
    <property type="term" value="F:acyltransferase activity, transferring groups other than amino-acyl groups"/>
    <property type="evidence" value="ECO:0007669"/>
    <property type="project" value="InterPro"/>
</dbReference>
<dbReference type="InterPro" id="IPR016181">
    <property type="entry name" value="Acyl_CoA_acyltransferase"/>
</dbReference>
<gene>
    <name evidence="2" type="ORF">MSBR3_1678</name>
</gene>
<dbReference type="PATRIC" id="fig|1434107.4.peg.2169"/>
<dbReference type="InterPro" id="IPR051531">
    <property type="entry name" value="N-acetyltransferase"/>
</dbReference>
<proteinExistence type="predicted"/>
<accession>A0A0E3SKF3</accession>
<dbReference type="KEGG" id="mbak:MSBR3_1678"/>
<organism evidence="2 3">
    <name type="scientific">Methanosarcina barkeri 3</name>
    <dbReference type="NCBI Taxonomy" id="1434107"/>
    <lineage>
        <taxon>Archaea</taxon>
        <taxon>Methanobacteriati</taxon>
        <taxon>Methanobacteriota</taxon>
        <taxon>Stenosarchaea group</taxon>
        <taxon>Methanomicrobia</taxon>
        <taxon>Methanosarcinales</taxon>
        <taxon>Methanosarcinaceae</taxon>
        <taxon>Methanosarcina</taxon>
    </lineage>
</organism>
<dbReference type="EMBL" id="CP009517">
    <property type="protein sequence ID" value="AKB82256.1"/>
    <property type="molecule type" value="Genomic_DNA"/>
</dbReference>
<dbReference type="HOGENOM" id="CLU_013985_3_6_2"/>